<dbReference type="EC" id="3.1.3.48" evidence="2"/>
<dbReference type="PROSITE" id="PS00383">
    <property type="entry name" value="TYR_PHOSPHATASE_1"/>
    <property type="match status" value="1"/>
</dbReference>
<evidence type="ECO:0000313" key="9">
    <source>
        <dbReference type="EMBL" id="CAD8107144.1"/>
    </source>
</evidence>
<evidence type="ECO:0000256" key="4">
    <source>
        <dbReference type="ARBA" id="ARBA00022912"/>
    </source>
</evidence>
<reference evidence="9" key="1">
    <citation type="submission" date="2021-01" db="EMBL/GenBank/DDBJ databases">
        <authorList>
            <consortium name="Genoscope - CEA"/>
            <person name="William W."/>
        </authorList>
    </citation>
    <scope>NUCLEOTIDE SEQUENCE</scope>
</reference>
<dbReference type="SMART" id="SM00195">
    <property type="entry name" value="DSPc"/>
    <property type="match status" value="1"/>
</dbReference>
<comment type="caution">
    <text evidence="9">The sequence shown here is derived from an EMBL/GenBank/DDBJ whole genome shotgun (WGS) entry which is preliminary data.</text>
</comment>
<sequence>MINNYDISCIIESIKKRGGLFQGSIITATNINALNYYNITSVLSIYSEFKIQNASEINNLIFDCHDTPHFDMTTLFEQAHNYLESSRQYTNFLVHCHEGISRSTTIVVSYMMKKRNLNIEQAFIYVIYQRPIVSLYQGFIKQLFLTEQNIYGRITSLLNESITPYFHYNNKSNQYHLLILLKNQEHPYKSQKIILIQKSNPLILPLDLSLLVSQSSCNLHLNKHNKSITNIHNLLLLKYRKIQMERLLLTNNLFSFHLLFQYPKKLFQHLKPIVSNKRQNDNIFIFKLIIKILKLLFDLQNYQIR</sequence>
<evidence type="ECO:0000313" key="7">
    <source>
        <dbReference type="EMBL" id="CAD8107132.1"/>
    </source>
</evidence>
<dbReference type="CDD" id="cd14498">
    <property type="entry name" value="DSP"/>
    <property type="match status" value="1"/>
</dbReference>
<evidence type="ECO:0000313" key="10">
    <source>
        <dbReference type="Proteomes" id="UP000688137"/>
    </source>
</evidence>
<proteinExistence type="inferred from homology"/>
<evidence type="ECO:0000313" key="8">
    <source>
        <dbReference type="EMBL" id="CAD8107138.1"/>
    </source>
</evidence>
<evidence type="ECO:0000256" key="2">
    <source>
        <dbReference type="ARBA" id="ARBA00013064"/>
    </source>
</evidence>
<evidence type="ECO:0000256" key="3">
    <source>
        <dbReference type="ARBA" id="ARBA00022801"/>
    </source>
</evidence>
<dbReference type="GO" id="GO:0005737">
    <property type="term" value="C:cytoplasm"/>
    <property type="evidence" value="ECO:0007669"/>
    <property type="project" value="TreeGrafter"/>
</dbReference>
<evidence type="ECO:0000256" key="1">
    <source>
        <dbReference type="ARBA" id="ARBA00008601"/>
    </source>
</evidence>
<dbReference type="EMBL" id="CAJJDM010000136">
    <property type="protein sequence ID" value="CAD8107144.1"/>
    <property type="molecule type" value="Genomic_DNA"/>
</dbReference>
<dbReference type="AlphaFoldDB" id="A0A8S1PVS0"/>
<name>A0A8S1PVS0_PARPR</name>
<dbReference type="InterPro" id="IPR000340">
    <property type="entry name" value="Dual-sp_phosphatase_cat-dom"/>
</dbReference>
<dbReference type="Proteomes" id="UP000688137">
    <property type="component" value="Unassembled WGS sequence"/>
</dbReference>
<dbReference type="PANTHER" id="PTHR10159">
    <property type="entry name" value="DUAL SPECIFICITY PROTEIN PHOSPHATASE"/>
    <property type="match status" value="1"/>
</dbReference>
<dbReference type="Pfam" id="PF00782">
    <property type="entry name" value="DSPc"/>
    <property type="match status" value="1"/>
</dbReference>
<protein>
    <recommendedName>
        <fullName evidence="2">protein-tyrosine-phosphatase</fullName>
        <ecNumber evidence="2">3.1.3.48</ecNumber>
    </recommendedName>
</protein>
<feature type="domain" description="Tyrosine-protein phosphatase" evidence="5">
    <location>
        <begin position="12"/>
        <end position="152"/>
    </location>
</feature>
<dbReference type="PROSITE" id="PS50054">
    <property type="entry name" value="TYR_PHOSPHATASE_DUAL"/>
    <property type="match status" value="1"/>
</dbReference>
<dbReference type="InterPro" id="IPR000387">
    <property type="entry name" value="Tyr_Pase_dom"/>
</dbReference>
<dbReference type="PROSITE" id="PS50056">
    <property type="entry name" value="TYR_PHOSPHATASE_2"/>
    <property type="match status" value="1"/>
</dbReference>
<dbReference type="GO" id="GO:0017017">
    <property type="term" value="F:MAP kinase tyrosine/serine/threonine phosphatase activity"/>
    <property type="evidence" value="ECO:0007669"/>
    <property type="project" value="TreeGrafter"/>
</dbReference>
<feature type="domain" description="Tyrosine specific protein phosphatases" evidence="6">
    <location>
        <begin position="73"/>
        <end position="131"/>
    </location>
</feature>
<dbReference type="GO" id="GO:0043409">
    <property type="term" value="P:negative regulation of MAPK cascade"/>
    <property type="evidence" value="ECO:0007669"/>
    <property type="project" value="TreeGrafter"/>
</dbReference>
<dbReference type="GO" id="GO:0008330">
    <property type="term" value="F:protein tyrosine/threonine phosphatase activity"/>
    <property type="evidence" value="ECO:0007669"/>
    <property type="project" value="TreeGrafter"/>
</dbReference>
<keyword evidence="3" id="KW-0378">Hydrolase</keyword>
<dbReference type="PANTHER" id="PTHR10159:SF511">
    <property type="entry name" value="DUAL SPECIFICITY PROTEIN PHOSPHATASE 1"/>
    <property type="match status" value="1"/>
</dbReference>
<dbReference type="InterPro" id="IPR020422">
    <property type="entry name" value="TYR_PHOSPHATASE_DUAL_dom"/>
</dbReference>
<comment type="similarity">
    <text evidence="1">Belongs to the protein-tyrosine phosphatase family. Non-receptor class dual specificity subfamily.</text>
</comment>
<dbReference type="InterPro" id="IPR016130">
    <property type="entry name" value="Tyr_Pase_AS"/>
</dbReference>
<gene>
    <name evidence="7" type="ORF">PPRIM_AZ9-3.1.T1330013</name>
    <name evidence="8" type="ORF">PPRIM_AZ9-3.1.T1330016</name>
    <name evidence="9" type="ORF">PPRIM_AZ9-3.1.T1330019</name>
</gene>
<dbReference type="GO" id="GO:0033550">
    <property type="term" value="F:MAP kinase tyrosine phosphatase activity"/>
    <property type="evidence" value="ECO:0007669"/>
    <property type="project" value="TreeGrafter"/>
</dbReference>
<keyword evidence="10" id="KW-1185">Reference proteome</keyword>
<evidence type="ECO:0000259" key="6">
    <source>
        <dbReference type="PROSITE" id="PS50056"/>
    </source>
</evidence>
<accession>A0A8S1PVS0</accession>
<keyword evidence="4" id="KW-0904">Protein phosphatase</keyword>
<evidence type="ECO:0000259" key="5">
    <source>
        <dbReference type="PROSITE" id="PS50054"/>
    </source>
</evidence>
<organism evidence="9 10">
    <name type="scientific">Paramecium primaurelia</name>
    <dbReference type="NCBI Taxonomy" id="5886"/>
    <lineage>
        <taxon>Eukaryota</taxon>
        <taxon>Sar</taxon>
        <taxon>Alveolata</taxon>
        <taxon>Ciliophora</taxon>
        <taxon>Intramacronucleata</taxon>
        <taxon>Oligohymenophorea</taxon>
        <taxon>Peniculida</taxon>
        <taxon>Parameciidae</taxon>
        <taxon>Paramecium</taxon>
    </lineage>
</organism>
<dbReference type="EMBL" id="CAJJDM010000136">
    <property type="protein sequence ID" value="CAD8107132.1"/>
    <property type="molecule type" value="Genomic_DNA"/>
</dbReference>
<dbReference type="EMBL" id="CAJJDM010000136">
    <property type="protein sequence ID" value="CAD8107138.1"/>
    <property type="molecule type" value="Genomic_DNA"/>
</dbReference>